<proteinExistence type="predicted"/>
<name>A0A917WSZ1_9ACTN</name>
<comment type="caution">
    <text evidence="1">The sequence shown here is derived from an EMBL/GenBank/DDBJ whole genome shotgun (WGS) entry which is preliminary data.</text>
</comment>
<evidence type="ECO:0000313" key="1">
    <source>
        <dbReference type="EMBL" id="GGM29201.1"/>
    </source>
</evidence>
<evidence type="ECO:0000313" key="2">
    <source>
        <dbReference type="Proteomes" id="UP000642070"/>
    </source>
</evidence>
<dbReference type="RefSeq" id="WP_190250722.1">
    <property type="nucleotide sequence ID" value="NZ_BMPI01000014.1"/>
</dbReference>
<dbReference type="InterPro" id="IPR029052">
    <property type="entry name" value="Metallo-depent_PP-like"/>
</dbReference>
<accession>A0A917WSZ1</accession>
<dbReference type="AlphaFoldDB" id="A0A917WSZ1"/>
<protein>
    <submittedName>
        <fullName evidence="1">Uncharacterized protein</fullName>
    </submittedName>
</protein>
<reference evidence="1" key="2">
    <citation type="submission" date="2020-09" db="EMBL/GenBank/DDBJ databases">
        <authorList>
            <person name="Sun Q."/>
            <person name="Ohkuma M."/>
        </authorList>
    </citation>
    <scope>NUCLEOTIDE SEQUENCE</scope>
    <source>
        <strain evidence="1">JCM 19831</strain>
    </source>
</reference>
<gene>
    <name evidence="1" type="ORF">GCM10007977_033120</name>
</gene>
<dbReference type="EMBL" id="BMPI01000014">
    <property type="protein sequence ID" value="GGM29201.1"/>
    <property type="molecule type" value="Genomic_DNA"/>
</dbReference>
<dbReference type="Proteomes" id="UP000642070">
    <property type="component" value="Unassembled WGS sequence"/>
</dbReference>
<dbReference type="Gene3D" id="3.60.21.10">
    <property type="match status" value="1"/>
</dbReference>
<organism evidence="1 2">
    <name type="scientific">Dactylosporangium sucinum</name>
    <dbReference type="NCBI Taxonomy" id="1424081"/>
    <lineage>
        <taxon>Bacteria</taxon>
        <taxon>Bacillati</taxon>
        <taxon>Actinomycetota</taxon>
        <taxon>Actinomycetes</taxon>
        <taxon>Micromonosporales</taxon>
        <taxon>Micromonosporaceae</taxon>
        <taxon>Dactylosporangium</taxon>
    </lineage>
</organism>
<reference evidence="1" key="1">
    <citation type="journal article" date="2014" name="Int. J. Syst. Evol. Microbiol.">
        <title>Complete genome sequence of Corynebacterium casei LMG S-19264T (=DSM 44701T), isolated from a smear-ripened cheese.</title>
        <authorList>
            <consortium name="US DOE Joint Genome Institute (JGI-PGF)"/>
            <person name="Walter F."/>
            <person name="Albersmeier A."/>
            <person name="Kalinowski J."/>
            <person name="Ruckert C."/>
        </authorList>
    </citation>
    <scope>NUCLEOTIDE SEQUENCE</scope>
    <source>
        <strain evidence="1">JCM 19831</strain>
    </source>
</reference>
<keyword evidence="2" id="KW-1185">Reference proteome</keyword>
<sequence>MAQTLLGWFAARLVLLSDTHAPRSTFPPVLWPLVSAADLVVHAGDWMTASLLDELPATPRR</sequence>
<dbReference type="SUPFAM" id="SSF56300">
    <property type="entry name" value="Metallo-dependent phosphatases"/>
    <property type="match status" value="1"/>
</dbReference>